<dbReference type="PANTHER" id="PTHR37542">
    <property type="entry name" value="HELO DOMAIN-CONTAINING PROTEIN-RELATED"/>
    <property type="match status" value="1"/>
</dbReference>
<name>A0AA40AWV6_9PEZI</name>
<proteinExistence type="predicted"/>
<dbReference type="PANTHER" id="PTHR37542:SF3">
    <property type="entry name" value="PRION-INHIBITION AND PROPAGATION HELO DOMAIN-CONTAINING PROTEIN"/>
    <property type="match status" value="1"/>
</dbReference>
<dbReference type="InterPro" id="IPR011009">
    <property type="entry name" value="Kinase-like_dom_sf"/>
</dbReference>
<dbReference type="Gene3D" id="1.10.510.10">
    <property type="entry name" value="Transferase(Phosphotransferase) domain 1"/>
    <property type="match status" value="1"/>
</dbReference>
<evidence type="ECO:0008006" key="3">
    <source>
        <dbReference type="Google" id="ProtNLM"/>
    </source>
</evidence>
<comment type="caution">
    <text evidence="1">The sequence shown here is derived from an EMBL/GenBank/DDBJ whole genome shotgun (WGS) entry which is preliminary data.</text>
</comment>
<dbReference type="RefSeq" id="XP_060299403.1">
    <property type="nucleotide sequence ID" value="XM_060439783.1"/>
</dbReference>
<accession>A0AA40AWV6</accession>
<evidence type="ECO:0000313" key="2">
    <source>
        <dbReference type="Proteomes" id="UP001172101"/>
    </source>
</evidence>
<dbReference type="SUPFAM" id="SSF56112">
    <property type="entry name" value="Protein kinase-like (PK-like)"/>
    <property type="match status" value="1"/>
</dbReference>
<keyword evidence="2" id="KW-1185">Reference proteome</keyword>
<protein>
    <recommendedName>
        <fullName evidence="3">Protein kinase domain-containing protein</fullName>
    </recommendedName>
</protein>
<dbReference type="AlphaFoldDB" id="A0AA40AWV6"/>
<dbReference type="Proteomes" id="UP001172101">
    <property type="component" value="Unassembled WGS sequence"/>
</dbReference>
<reference evidence="1" key="1">
    <citation type="submission" date="2023-06" db="EMBL/GenBank/DDBJ databases">
        <title>Genome-scale phylogeny and comparative genomics of the fungal order Sordariales.</title>
        <authorList>
            <consortium name="Lawrence Berkeley National Laboratory"/>
            <person name="Hensen N."/>
            <person name="Bonometti L."/>
            <person name="Westerberg I."/>
            <person name="Brannstrom I.O."/>
            <person name="Guillou S."/>
            <person name="Cros-Aarteil S."/>
            <person name="Calhoun S."/>
            <person name="Haridas S."/>
            <person name="Kuo A."/>
            <person name="Mondo S."/>
            <person name="Pangilinan J."/>
            <person name="Riley R."/>
            <person name="LaButti K."/>
            <person name="Andreopoulos B."/>
            <person name="Lipzen A."/>
            <person name="Chen C."/>
            <person name="Yanf M."/>
            <person name="Daum C."/>
            <person name="Ng V."/>
            <person name="Clum A."/>
            <person name="Steindorff A."/>
            <person name="Ohm R."/>
            <person name="Martin F."/>
            <person name="Silar P."/>
            <person name="Natvig D."/>
            <person name="Lalanne C."/>
            <person name="Gautier V."/>
            <person name="Ament-velasquez S.L."/>
            <person name="Kruys A."/>
            <person name="Hutchinson M.I."/>
            <person name="Powell A.J."/>
            <person name="Barry K."/>
            <person name="Miller A.N."/>
            <person name="Grigoriev I.V."/>
            <person name="Debuchy R."/>
            <person name="Gladieux P."/>
            <person name="Thoren M.H."/>
            <person name="Johannesson H."/>
        </authorList>
    </citation>
    <scope>NUCLEOTIDE SEQUENCE</scope>
    <source>
        <strain evidence="1">SMH2392-1A</strain>
    </source>
</reference>
<sequence length="530" mass="58450">MSDLLAAVDAVEKIIAVWNKIQDRVQEQKAAEALAADLSDFGIESSRTTLQNDVRIAQRVARDPSTREDTKKDLERQFQRVDKLLRDIEPAIEDVVKNKKLGEMLKYFSASANRKLAERVEKYWAAFRVFDQAVMTADVAARSDPWLIQPGEMKAVGMAPAPVEVGDGISLGRVSYAAPHARESTIADVVWETLHSNDAAWDENDRDMRNLAAALSGALPQWHIPKLIGYEQNRTLKTMRLVFAHPEPSRALYTLSDVYEAAPAMPSLALRTRLCYHLALAVLHADRPRVNVVHKHIRPDNLLLALPASWQGSGPPRTLAIPPDWKHKGNAGGGGGTVDLYLSGWQNSRTTSQTTTYVGESAPYRVIYQHPQRHQPSDGAVVAAKYNIGHDIYSLGACMLELLTWKALVTFDSATETHYLSPGYLEAFKRKGFDASVDASEDADLADLYTRDAGNIQATLIDMAETLVPPSAGDRLARLVCRCLTCLDPVPMYGGSRFHDGDDKNKVSQAFSAEIFSDLNTMLSALEVAA</sequence>
<gene>
    <name evidence="1" type="ORF">B0T26DRAFT_675043</name>
</gene>
<dbReference type="GeneID" id="85323053"/>
<evidence type="ECO:0000313" key="1">
    <source>
        <dbReference type="EMBL" id="KAK0723479.1"/>
    </source>
</evidence>
<organism evidence="1 2">
    <name type="scientific">Lasiosphaeria miniovina</name>
    <dbReference type="NCBI Taxonomy" id="1954250"/>
    <lineage>
        <taxon>Eukaryota</taxon>
        <taxon>Fungi</taxon>
        <taxon>Dikarya</taxon>
        <taxon>Ascomycota</taxon>
        <taxon>Pezizomycotina</taxon>
        <taxon>Sordariomycetes</taxon>
        <taxon>Sordariomycetidae</taxon>
        <taxon>Sordariales</taxon>
        <taxon>Lasiosphaeriaceae</taxon>
        <taxon>Lasiosphaeria</taxon>
    </lineage>
</organism>
<dbReference type="EMBL" id="JAUIRO010000003">
    <property type="protein sequence ID" value="KAK0723479.1"/>
    <property type="molecule type" value="Genomic_DNA"/>
</dbReference>